<feature type="coiled-coil region" evidence="1">
    <location>
        <begin position="278"/>
        <end position="305"/>
    </location>
</feature>
<dbReference type="EMBL" id="JAGMVJ010000008">
    <property type="protein sequence ID" value="KAH7088141.1"/>
    <property type="molecule type" value="Genomic_DNA"/>
</dbReference>
<keyword evidence="3" id="KW-1133">Transmembrane helix</keyword>
<feature type="transmembrane region" description="Helical" evidence="3">
    <location>
        <begin position="119"/>
        <end position="139"/>
    </location>
</feature>
<evidence type="ECO:0000313" key="5">
    <source>
        <dbReference type="Proteomes" id="UP000813461"/>
    </source>
</evidence>
<feature type="compositionally biased region" description="Basic and acidic residues" evidence="2">
    <location>
        <begin position="525"/>
        <end position="540"/>
    </location>
</feature>
<keyword evidence="5" id="KW-1185">Reference proteome</keyword>
<evidence type="ECO:0000256" key="1">
    <source>
        <dbReference type="SAM" id="Coils"/>
    </source>
</evidence>
<sequence>MVLRLFIPPGEGQHKLVPKRPDPLGANATLQHTVIGSTALAATYTSFASAWRQRVTPAQPISRTALFIRSSARLGLLAGVVGAAANYYYCSAFVGVVFADKNLKLKSWRLYKWTKRRTVDDGCLAGAALGLAASIPTLFMRRPAIPRWTRCLGMTNIGACAGILGAHGYLQYTGERQRAYKRLDRRLKRKSLEFWAIFWDKPLMAKFSPLVQQYVRHNGLWYTSNMPEAVFEQPEEYVGQAVTKASASKTDAETSTPAPIEPPEEELPFYTQPFDYAEDLKKINVESTLERMAELEEEKEALLREGEYILWVGAQKEYRYCHTKFADDDDRLRLLQQIMLCQVAYNRTRTAACAIDNRLAQWRMSLQHKAVTEAHPDGNDALDAWLPPSSARRSYAEHDPTLAMQEVEQFQATIAAEVKRFEQLVDDHGYTKEKRERWRKDLEDGRSLLRAADGIMWEFEKVKKALESRRLEMEGTTAGHASNKLAENDRESATDVGAEQNDREIIPDESRNERSARDAIPAKNTSEEDARRERAEVDKAKSRKPSGGPLEADKP</sequence>
<feature type="region of interest" description="Disordered" evidence="2">
    <location>
        <begin position="472"/>
        <end position="555"/>
    </location>
</feature>
<protein>
    <submittedName>
        <fullName evidence="4">Uncharacterized protein</fullName>
    </submittedName>
</protein>
<proteinExistence type="predicted"/>
<dbReference type="OrthoDB" id="3776879at2759"/>
<reference evidence="4" key="1">
    <citation type="journal article" date="2021" name="Nat. Commun.">
        <title>Genetic determinants of endophytism in the Arabidopsis root mycobiome.</title>
        <authorList>
            <person name="Mesny F."/>
            <person name="Miyauchi S."/>
            <person name="Thiergart T."/>
            <person name="Pickel B."/>
            <person name="Atanasova L."/>
            <person name="Karlsson M."/>
            <person name="Huettel B."/>
            <person name="Barry K.W."/>
            <person name="Haridas S."/>
            <person name="Chen C."/>
            <person name="Bauer D."/>
            <person name="Andreopoulos W."/>
            <person name="Pangilinan J."/>
            <person name="LaButti K."/>
            <person name="Riley R."/>
            <person name="Lipzen A."/>
            <person name="Clum A."/>
            <person name="Drula E."/>
            <person name="Henrissat B."/>
            <person name="Kohler A."/>
            <person name="Grigoriev I.V."/>
            <person name="Martin F.M."/>
            <person name="Hacquard S."/>
        </authorList>
    </citation>
    <scope>NUCLEOTIDE SEQUENCE</scope>
    <source>
        <strain evidence="4">MPI-SDFR-AT-0120</strain>
    </source>
</reference>
<organism evidence="4 5">
    <name type="scientific">Paraphoma chrysanthemicola</name>
    <dbReference type="NCBI Taxonomy" id="798071"/>
    <lineage>
        <taxon>Eukaryota</taxon>
        <taxon>Fungi</taxon>
        <taxon>Dikarya</taxon>
        <taxon>Ascomycota</taxon>
        <taxon>Pezizomycotina</taxon>
        <taxon>Dothideomycetes</taxon>
        <taxon>Pleosporomycetidae</taxon>
        <taxon>Pleosporales</taxon>
        <taxon>Pleosporineae</taxon>
        <taxon>Phaeosphaeriaceae</taxon>
        <taxon>Paraphoma</taxon>
    </lineage>
</organism>
<dbReference type="Proteomes" id="UP000813461">
    <property type="component" value="Unassembled WGS sequence"/>
</dbReference>
<name>A0A8K0R5H3_9PLEO</name>
<keyword evidence="1" id="KW-0175">Coiled coil</keyword>
<dbReference type="AlphaFoldDB" id="A0A8K0R5H3"/>
<evidence type="ECO:0000256" key="2">
    <source>
        <dbReference type="SAM" id="MobiDB-lite"/>
    </source>
</evidence>
<comment type="caution">
    <text evidence="4">The sequence shown here is derived from an EMBL/GenBank/DDBJ whole genome shotgun (WGS) entry which is preliminary data.</text>
</comment>
<evidence type="ECO:0000313" key="4">
    <source>
        <dbReference type="EMBL" id="KAH7088141.1"/>
    </source>
</evidence>
<evidence type="ECO:0000256" key="3">
    <source>
        <dbReference type="SAM" id="Phobius"/>
    </source>
</evidence>
<keyword evidence="3" id="KW-0472">Membrane</keyword>
<feature type="transmembrane region" description="Helical" evidence="3">
    <location>
        <begin position="74"/>
        <end position="99"/>
    </location>
</feature>
<keyword evidence="3" id="KW-0812">Transmembrane</keyword>
<accession>A0A8K0R5H3</accession>
<feature type="compositionally biased region" description="Basic and acidic residues" evidence="2">
    <location>
        <begin position="500"/>
        <end position="517"/>
    </location>
</feature>
<gene>
    <name evidence="4" type="ORF">FB567DRAFT_331861</name>
</gene>